<evidence type="ECO:0000256" key="1">
    <source>
        <dbReference type="ARBA" id="ARBA00004604"/>
    </source>
</evidence>
<gene>
    <name evidence="12" type="ORF">C8A04DRAFT_32142</name>
</gene>
<organism evidence="12 13">
    <name type="scientific">Dichotomopilus funicola</name>
    <dbReference type="NCBI Taxonomy" id="1934379"/>
    <lineage>
        <taxon>Eukaryota</taxon>
        <taxon>Fungi</taxon>
        <taxon>Dikarya</taxon>
        <taxon>Ascomycota</taxon>
        <taxon>Pezizomycotina</taxon>
        <taxon>Sordariomycetes</taxon>
        <taxon>Sordariomycetidae</taxon>
        <taxon>Sordariales</taxon>
        <taxon>Chaetomiaceae</taxon>
        <taxon>Dichotomopilus</taxon>
    </lineage>
</organism>
<dbReference type="RefSeq" id="XP_062633699.1">
    <property type="nucleotide sequence ID" value="XM_062781990.1"/>
</dbReference>
<dbReference type="GO" id="GO:0000462">
    <property type="term" value="P:maturation of SSU-rRNA from tricistronic rRNA transcript (SSU-rRNA, 5.8S rRNA, LSU-rRNA)"/>
    <property type="evidence" value="ECO:0007669"/>
    <property type="project" value="TreeGrafter"/>
</dbReference>
<dbReference type="InterPro" id="IPR016024">
    <property type="entry name" value="ARM-type_fold"/>
</dbReference>
<dbReference type="Proteomes" id="UP001302676">
    <property type="component" value="Unassembled WGS sequence"/>
</dbReference>
<dbReference type="GO" id="GO:0032040">
    <property type="term" value="C:small-subunit processome"/>
    <property type="evidence" value="ECO:0007669"/>
    <property type="project" value="TreeGrafter"/>
</dbReference>
<evidence type="ECO:0000313" key="12">
    <source>
        <dbReference type="EMBL" id="KAK4140328.1"/>
    </source>
</evidence>
<dbReference type="GO" id="GO:0034455">
    <property type="term" value="C:t-UTP complex"/>
    <property type="evidence" value="ECO:0007669"/>
    <property type="project" value="TreeGrafter"/>
</dbReference>
<reference evidence="12" key="1">
    <citation type="journal article" date="2023" name="Mol. Phylogenet. Evol.">
        <title>Genome-scale phylogeny and comparative genomics of the fungal order Sordariales.</title>
        <authorList>
            <person name="Hensen N."/>
            <person name="Bonometti L."/>
            <person name="Westerberg I."/>
            <person name="Brannstrom I.O."/>
            <person name="Guillou S."/>
            <person name="Cros-Aarteil S."/>
            <person name="Calhoun S."/>
            <person name="Haridas S."/>
            <person name="Kuo A."/>
            <person name="Mondo S."/>
            <person name="Pangilinan J."/>
            <person name="Riley R."/>
            <person name="LaButti K."/>
            <person name="Andreopoulos B."/>
            <person name="Lipzen A."/>
            <person name="Chen C."/>
            <person name="Yan M."/>
            <person name="Daum C."/>
            <person name="Ng V."/>
            <person name="Clum A."/>
            <person name="Steindorff A."/>
            <person name="Ohm R.A."/>
            <person name="Martin F."/>
            <person name="Silar P."/>
            <person name="Natvig D.O."/>
            <person name="Lalanne C."/>
            <person name="Gautier V."/>
            <person name="Ament-Velasquez S.L."/>
            <person name="Kruys A."/>
            <person name="Hutchinson M.I."/>
            <person name="Powell A.J."/>
            <person name="Barry K."/>
            <person name="Miller A.N."/>
            <person name="Grigoriev I.V."/>
            <person name="Debuchy R."/>
            <person name="Gladieux P."/>
            <person name="Hiltunen Thoren M."/>
            <person name="Johannesson H."/>
        </authorList>
    </citation>
    <scope>NUCLEOTIDE SEQUENCE</scope>
    <source>
        <strain evidence="12">CBS 141.50</strain>
    </source>
</reference>
<name>A0AAN6UW52_9PEZI</name>
<comment type="function">
    <text evidence="9">Involved in nucleolar processing of pre-18S ribosomal RNA. Involved in ribosome biosynthesis.</text>
</comment>
<evidence type="ECO:0000256" key="7">
    <source>
        <dbReference type="ARBA" id="ARBA00023242"/>
    </source>
</evidence>
<comment type="caution">
    <text evidence="12">The sequence shown here is derived from an EMBL/GenBank/DDBJ whole genome shotgun (WGS) entry which is preliminary data.</text>
</comment>
<dbReference type="SUPFAM" id="SSF48371">
    <property type="entry name" value="ARM repeat"/>
    <property type="match status" value="2"/>
</dbReference>
<dbReference type="Gene3D" id="1.25.10.10">
    <property type="entry name" value="Leucine-rich Repeat Variant"/>
    <property type="match status" value="1"/>
</dbReference>
<evidence type="ECO:0000256" key="8">
    <source>
        <dbReference type="ARBA" id="ARBA00023274"/>
    </source>
</evidence>
<evidence type="ECO:0000256" key="6">
    <source>
        <dbReference type="ARBA" id="ARBA00022552"/>
    </source>
</evidence>
<dbReference type="EMBL" id="MU853634">
    <property type="protein sequence ID" value="KAK4140328.1"/>
    <property type="molecule type" value="Genomic_DNA"/>
</dbReference>
<keyword evidence="5 10" id="KW-0690">Ribosome biogenesis</keyword>
<dbReference type="Pfam" id="PF23243">
    <property type="entry name" value="HEAT_HEATR1"/>
    <property type="match status" value="1"/>
</dbReference>
<comment type="similarity">
    <text evidence="2 10">Belongs to the HEATR1/UTP10 family.</text>
</comment>
<dbReference type="InterPro" id="IPR012954">
    <property type="entry name" value="BP28_C_dom"/>
</dbReference>
<sequence>MASSLAAQLAQIAANSRTSLNAKTLKATHSKSLIWEPRAAAGQTFAEIYQVCHEGFEELCGLDPRFAHYGAFLFSEQSQEADRTQMNAEDNAALDKRVDSFLHLVGSRLRLMPAIKAVEWLIRRFRIHEFNTATLITTFLPYHTIPAFVTLLSILPPKFPLEYRFLDPYIRSLTAPPRAAIVQQATNRPEFLSIISEYTLESCRAKQEYPALVSFWGGVMAEAVNGMLDKMRSGRKNIQLQNDHILLQQIGPVLSEAMIMKEVPGAQIASYMIVAILGAKGSLNDSALTAFMDQLVHGWSVDTHRPGLVCLCILAQHRSAKQVSGRVAKSLIKVQDLVPTLVDIGRQHRVDKLANGLALAFVDRLSKKGDVRSLPAVNSLLLANLLQDKQIKVIYKALLLAAHKVNDTVDQDGQIRKEIGSCLVGLSQAGGDTGDVIRAAIEEIDFNIEELELKLGAAIRPRLALEQGLDAEEEANGVESVEEKPSLDSTLQELSKLKPTTDSCLSQGPTPLLNDLCAVFLSAAAADGDLEKFDATPVLSRPVATSNPFYLTFYMRIWSGPFPTLAKVAALDRVKLRLKESDSVDTDFQGVLPYCIVALSDPAKKVRRATADLVAVLASLLKAQPRQLWASKVLYGKTGVPNALDSEVLKSLVSLVLVPSLEESVIHDGHILAALVSALESSKGSSGKDGEKRHLSHAARLSILKFLCGHATETPILATKLRLLRSLNQIRSISGTSRTDLLLPLLHWWAALSPEDATALATQESVDEAAVDDAVVDIVIANHTAGLKACFQLINDPKTTLRPRLIQAIFNRITKMWPAMKPDVKSSTARSMFNITQTPSPSEQNLVIAEAVDVLRKVDLTSDILLEFIDSLQDEVKLVAEKPANKRRRVSTTEQSRAVALQSNQEVKTALNKTTFVLELVQESEPANHPELLPSLFTTLSDLHSLGTLIGSELGYLQNLVLSSLLAMIPVYRDNKDLSIDASVGYGDVLATCIQKSSSPTVINAALLLVASLARTAPDVVLQSVMPIFTFMGSSVLKQADDYSAHVVNQTIKEVIPPLIDTFRKRGRNVVASTKDLLASFVTAYEHIPSHRKHDLFISLVQNLGAEDFLFSILAMFVDRYAATDNMILFTTQMMSSFSVEIQLQTLIQLLDLISDIFKPKPTLSKVLLGGDSAGDHDTQKVAAKQLNLLPHLLSNRRLKREITQLAERDDMETGKIRDLYASLLERILTLATTVKCKKALHNRCGDALSNLLNLLSIAEFIKSVEALLDRPNVGLRQKVLRALELRVDSENTGDPESREALLAFLPQLTAVIRESDDMNYKHTAVTCVDKISEKYGKKDLDAVAAAATTIAGDHCLGQSSESLRVMALLCLASLVDVLQDGIVPVLPVAIPKALAYLEQSLVGETPNAELHNAAYAFMAALAQHIPYMITGSYLDRLLACSNASAAVELDDESNDNRMHCLQFLAKLVEPKVFYNALNQNWASASGHGALAIAEYLYVLGLALDKHSKAVVSKNVTVLSTILLSLLDLRRTVASGQAQTPITLSELDEIEARIGDDALKMIYKLNDAAFRPVFSKLMEWAASGLPKSDSSGRALRLFAVYGFLDTFFGNLKSIVTSYASYITDSAIAVLSSTNLQDADAKALWKRVLRTLAQCFEHDQDGFWQAPAHFGVVAPVLVEQFLLLGNTAAAATPSEEEETLIAAVVELAAAADSQEHHKELNGSLLKHLRSGQAGVRVGVVRCQQALTVRLGEEWLQALPEMLPYISELQDDDDEVVERENRRWIVEIEEKLGESLDSMLQ</sequence>
<dbReference type="GO" id="GO:0030515">
    <property type="term" value="F:snoRNA binding"/>
    <property type="evidence" value="ECO:0007669"/>
    <property type="project" value="TreeGrafter"/>
</dbReference>
<evidence type="ECO:0000259" key="11">
    <source>
        <dbReference type="SMART" id="SM01036"/>
    </source>
</evidence>
<feature type="domain" description="BP28 C-terminal" evidence="11">
    <location>
        <begin position="1509"/>
        <end position="1662"/>
    </location>
</feature>
<evidence type="ECO:0000256" key="5">
    <source>
        <dbReference type="ARBA" id="ARBA00022517"/>
    </source>
</evidence>
<keyword evidence="13" id="KW-1185">Reference proteome</keyword>
<evidence type="ECO:0000256" key="10">
    <source>
        <dbReference type="RuleBase" id="RU367065"/>
    </source>
</evidence>
<keyword evidence="8 10" id="KW-0687">Ribonucleoprotein</keyword>
<comment type="subcellular location">
    <subcellularLocation>
        <location evidence="1 10">Nucleus</location>
        <location evidence="1 10">Nucleolus</location>
    </subcellularLocation>
</comment>
<dbReference type="PANTHER" id="PTHR13457">
    <property type="entry name" value="BAP28"/>
    <property type="match status" value="1"/>
</dbReference>
<dbReference type="PANTHER" id="PTHR13457:SF1">
    <property type="entry name" value="HEAT REPEAT-CONTAINING PROTEIN 1"/>
    <property type="match status" value="1"/>
</dbReference>
<dbReference type="InterPro" id="IPR011989">
    <property type="entry name" value="ARM-like"/>
</dbReference>
<protein>
    <recommendedName>
        <fullName evidence="4 10">U3 small nucleolar RNA-associated protein 10</fullName>
    </recommendedName>
</protein>
<dbReference type="GO" id="GO:0030686">
    <property type="term" value="C:90S preribosome"/>
    <property type="evidence" value="ECO:0007669"/>
    <property type="project" value="TreeGrafter"/>
</dbReference>
<comment type="subunit">
    <text evidence="3 10">Component of the ribosomal small subunit (SSU) processome.</text>
</comment>
<accession>A0AAN6UW52</accession>
<evidence type="ECO:0000256" key="2">
    <source>
        <dbReference type="ARBA" id="ARBA00010559"/>
    </source>
</evidence>
<dbReference type="SMART" id="SM01036">
    <property type="entry name" value="BP28CT"/>
    <property type="match status" value="1"/>
</dbReference>
<dbReference type="InterPro" id="IPR040191">
    <property type="entry name" value="UTP10"/>
</dbReference>
<dbReference type="Pfam" id="PF12397">
    <property type="entry name" value="U3snoRNP10"/>
    <property type="match status" value="1"/>
</dbReference>
<reference evidence="12" key="2">
    <citation type="submission" date="2023-05" db="EMBL/GenBank/DDBJ databases">
        <authorList>
            <consortium name="Lawrence Berkeley National Laboratory"/>
            <person name="Steindorff A."/>
            <person name="Hensen N."/>
            <person name="Bonometti L."/>
            <person name="Westerberg I."/>
            <person name="Brannstrom I.O."/>
            <person name="Guillou S."/>
            <person name="Cros-Aarteil S."/>
            <person name="Calhoun S."/>
            <person name="Haridas S."/>
            <person name="Kuo A."/>
            <person name="Mondo S."/>
            <person name="Pangilinan J."/>
            <person name="Riley R."/>
            <person name="Labutti K."/>
            <person name="Andreopoulos B."/>
            <person name="Lipzen A."/>
            <person name="Chen C."/>
            <person name="Yanf M."/>
            <person name="Daum C."/>
            <person name="Ng V."/>
            <person name="Clum A."/>
            <person name="Ohm R."/>
            <person name="Martin F."/>
            <person name="Silar P."/>
            <person name="Natvig D."/>
            <person name="Lalanne C."/>
            <person name="Gautier V."/>
            <person name="Ament-Velasquez S.L."/>
            <person name="Kruys A."/>
            <person name="Hutchinson M.I."/>
            <person name="Powell A.J."/>
            <person name="Barry K."/>
            <person name="Miller A.N."/>
            <person name="Grigoriev I.V."/>
            <person name="Debuchy R."/>
            <person name="Gladieux P."/>
            <person name="Thoren M.H."/>
            <person name="Johannesson H."/>
        </authorList>
    </citation>
    <scope>NUCLEOTIDE SEQUENCE</scope>
    <source>
        <strain evidence="12">CBS 141.50</strain>
    </source>
</reference>
<proteinExistence type="inferred from homology"/>
<evidence type="ECO:0000256" key="4">
    <source>
        <dbReference type="ARBA" id="ARBA00015399"/>
    </source>
</evidence>
<evidence type="ECO:0000256" key="9">
    <source>
        <dbReference type="ARBA" id="ARBA00025076"/>
    </source>
</evidence>
<evidence type="ECO:0000256" key="3">
    <source>
        <dbReference type="ARBA" id="ARBA00011399"/>
    </source>
</evidence>
<dbReference type="Pfam" id="PF08146">
    <property type="entry name" value="BP28CT"/>
    <property type="match status" value="1"/>
</dbReference>
<dbReference type="InterPro" id="IPR056473">
    <property type="entry name" value="HEAT_Utp10/HEAT1"/>
</dbReference>
<keyword evidence="6 10" id="KW-0698">rRNA processing</keyword>
<evidence type="ECO:0000313" key="13">
    <source>
        <dbReference type="Proteomes" id="UP001302676"/>
    </source>
</evidence>
<dbReference type="GO" id="GO:0045943">
    <property type="term" value="P:positive regulation of transcription by RNA polymerase I"/>
    <property type="evidence" value="ECO:0007669"/>
    <property type="project" value="TreeGrafter"/>
</dbReference>
<dbReference type="GeneID" id="87818603"/>
<dbReference type="InterPro" id="IPR022125">
    <property type="entry name" value="U3snoRNP10_N"/>
</dbReference>
<keyword evidence="7 10" id="KW-0539">Nucleus</keyword>